<gene>
    <name evidence="8" type="ORF">SAMN04489712_106197</name>
</gene>
<evidence type="ECO:0000256" key="6">
    <source>
        <dbReference type="PROSITE-ProRule" id="PRU01362"/>
    </source>
</evidence>
<dbReference type="PROSITE" id="PS52018">
    <property type="entry name" value="DART"/>
    <property type="match status" value="1"/>
</dbReference>
<dbReference type="InterPro" id="IPR029494">
    <property type="entry name" value="DarT"/>
</dbReference>
<sequence>MIGPDDPWLMHFTHMDNLPGIAHAGLLADNQRQRDVRECGQPSIKERRRRRGVPVPPGGVVADYAPFYFAPRSPMLRSIVGGRVRQYDSDQTHLIYLVTRLSRVIDAGLAWVATDRNAVLHTARFAVEAVELADHIDWEIMNVRFWGNTPEDGSRRERRMAELLVHGTVPWPVFSHLVVCCSQRVGQVRDRLAEAGATLRVIVKPDWYFEVPSGCSCQGAWDGEGGETDDR</sequence>
<dbReference type="GO" id="GO:0016757">
    <property type="term" value="F:glycosyltransferase activity"/>
    <property type="evidence" value="ECO:0007669"/>
    <property type="project" value="UniProtKB-UniRule"/>
</dbReference>
<evidence type="ECO:0000313" key="9">
    <source>
        <dbReference type="Proteomes" id="UP000236723"/>
    </source>
</evidence>
<dbReference type="Proteomes" id="UP000236723">
    <property type="component" value="Unassembled WGS sequence"/>
</dbReference>
<protein>
    <recommendedName>
        <fullName evidence="7">DarT domain-containing protein</fullName>
    </recommendedName>
</protein>
<feature type="domain" description="DarT" evidence="7">
    <location>
        <begin position="7"/>
        <end position="209"/>
    </location>
</feature>
<evidence type="ECO:0000256" key="1">
    <source>
        <dbReference type="ARBA" id="ARBA00022649"/>
    </source>
</evidence>
<dbReference type="EMBL" id="FNVO01000006">
    <property type="protein sequence ID" value="SEG55020.1"/>
    <property type="molecule type" value="Genomic_DNA"/>
</dbReference>
<evidence type="ECO:0000256" key="5">
    <source>
        <dbReference type="ARBA" id="ARBA00023125"/>
    </source>
</evidence>
<dbReference type="GO" id="GO:0016779">
    <property type="term" value="F:nucleotidyltransferase activity"/>
    <property type="evidence" value="ECO:0007669"/>
    <property type="project" value="UniProtKB-UniRule"/>
</dbReference>
<comment type="similarity">
    <text evidence="6">Belongs to the DarT ADP-ribosyltransferase family.</text>
</comment>
<keyword evidence="2 6" id="KW-0328">Glycosyltransferase</keyword>
<feature type="active site" evidence="6">
    <location>
        <position position="162"/>
    </location>
</feature>
<feature type="binding site" evidence="6">
    <location>
        <begin position="11"/>
        <end position="13"/>
    </location>
    <ligand>
        <name>NAD(+)</name>
        <dbReference type="ChEBI" id="CHEBI:57540"/>
    </ligand>
</feature>
<accession>A0A1H6B329</accession>
<feature type="binding site" evidence="6">
    <location>
        <position position="20"/>
    </location>
    <ligand>
        <name>NAD(+)</name>
        <dbReference type="ChEBI" id="CHEBI:57540"/>
    </ligand>
</feature>
<evidence type="ECO:0000256" key="3">
    <source>
        <dbReference type="ARBA" id="ARBA00022679"/>
    </source>
</evidence>
<dbReference type="Pfam" id="PF14487">
    <property type="entry name" value="DarT"/>
    <property type="match status" value="1"/>
</dbReference>
<dbReference type="RefSeq" id="WP_103938711.1">
    <property type="nucleotide sequence ID" value="NZ_FNVO01000006.1"/>
</dbReference>
<dbReference type="GO" id="GO:0003677">
    <property type="term" value="F:DNA binding"/>
    <property type="evidence" value="ECO:0007669"/>
    <property type="project" value="UniProtKB-UniRule"/>
</dbReference>
<proteinExistence type="inferred from homology"/>
<keyword evidence="4 6" id="KW-0548">Nucleotidyltransferase</keyword>
<evidence type="ECO:0000256" key="2">
    <source>
        <dbReference type="ARBA" id="ARBA00022676"/>
    </source>
</evidence>
<keyword evidence="1 6" id="KW-1277">Toxin-antitoxin system</keyword>
<dbReference type="OrthoDB" id="9813972at2"/>
<evidence type="ECO:0000313" key="8">
    <source>
        <dbReference type="EMBL" id="SEG55020.1"/>
    </source>
</evidence>
<keyword evidence="3 6" id="KW-0808">Transferase</keyword>
<organism evidence="8 9">
    <name type="scientific">Thermomonospora echinospora</name>
    <dbReference type="NCBI Taxonomy" id="1992"/>
    <lineage>
        <taxon>Bacteria</taxon>
        <taxon>Bacillati</taxon>
        <taxon>Actinomycetota</taxon>
        <taxon>Actinomycetes</taxon>
        <taxon>Streptosporangiales</taxon>
        <taxon>Thermomonosporaceae</taxon>
        <taxon>Thermomonospora</taxon>
    </lineage>
</organism>
<dbReference type="AlphaFoldDB" id="A0A1H6B329"/>
<keyword evidence="9" id="KW-1185">Reference proteome</keyword>
<name>A0A1H6B329_9ACTN</name>
<keyword evidence="5 6" id="KW-0238">DNA-binding</keyword>
<comment type="caution">
    <text evidence="6">Lacks conserved residue(s) required for the propagation of feature annotation.</text>
</comment>
<feature type="active site" description="Proton acceptor" evidence="6">
    <location>
        <position position="48"/>
    </location>
</feature>
<reference evidence="9" key="1">
    <citation type="submission" date="2016-10" db="EMBL/GenBank/DDBJ databases">
        <authorList>
            <person name="Varghese N."/>
            <person name="Submissions S."/>
        </authorList>
    </citation>
    <scope>NUCLEOTIDE SEQUENCE [LARGE SCALE GENOMIC DNA]</scope>
    <source>
        <strain evidence="9">DSM 43163</strain>
    </source>
</reference>
<comment type="catalytic activity">
    <reaction evidence="6">
        <text>a thymidine in DNA + NAD(+) = an N-(ADP-alpha-D-ribosyl)-thymidine in DNA + nicotinamide + H(+)</text>
        <dbReference type="Rhea" id="RHEA:71651"/>
        <dbReference type="Rhea" id="RHEA-COMP:13556"/>
        <dbReference type="Rhea" id="RHEA-COMP:18051"/>
        <dbReference type="ChEBI" id="CHEBI:15378"/>
        <dbReference type="ChEBI" id="CHEBI:17154"/>
        <dbReference type="ChEBI" id="CHEBI:57540"/>
        <dbReference type="ChEBI" id="CHEBI:137386"/>
        <dbReference type="ChEBI" id="CHEBI:191199"/>
    </reaction>
</comment>
<evidence type="ECO:0000256" key="4">
    <source>
        <dbReference type="ARBA" id="ARBA00022695"/>
    </source>
</evidence>
<evidence type="ECO:0000259" key="7">
    <source>
        <dbReference type="PROSITE" id="PS52018"/>
    </source>
</evidence>
<feature type="binding site" evidence="6">
    <location>
        <position position="48"/>
    </location>
    <ligand>
        <name>NAD(+)</name>
        <dbReference type="ChEBI" id="CHEBI:57540"/>
    </ligand>
</feature>